<feature type="domain" description="Activator of Hsp90 ATPase homologue 1/2-like C-terminal" evidence="2">
    <location>
        <begin position="12"/>
        <end position="140"/>
    </location>
</feature>
<dbReference type="Proteomes" id="UP000075391">
    <property type="component" value="Unassembled WGS sequence"/>
</dbReference>
<dbReference type="SUPFAM" id="SSF55961">
    <property type="entry name" value="Bet v1-like"/>
    <property type="match status" value="1"/>
</dbReference>
<proteinExistence type="inferred from homology"/>
<comment type="caution">
    <text evidence="3">The sequence shown here is derived from an EMBL/GenBank/DDBJ whole genome shotgun (WGS) entry which is preliminary data.</text>
</comment>
<protein>
    <recommendedName>
        <fullName evidence="2">Activator of Hsp90 ATPase homologue 1/2-like C-terminal domain-containing protein</fullName>
    </recommendedName>
</protein>
<sequence>MKDIIELSVSIKAPAAWIWKALTDSTELENWWSDDVVLQAKVGGAFKEPWENDEGEKQLASGKVTAVKNEKLISFTWKERNWPKNANTQCSFIIEDKGSVRTLTVKHEGWDTLPEALRSSTMKDFKVGWNYHLKELKSYLDD</sequence>
<dbReference type="OrthoDB" id="3365660at2"/>
<dbReference type="Gene3D" id="3.30.530.20">
    <property type="match status" value="1"/>
</dbReference>
<reference evidence="3 4" key="1">
    <citation type="submission" date="2016-03" db="EMBL/GenBank/DDBJ databases">
        <authorList>
            <person name="Ploux O."/>
        </authorList>
    </citation>
    <scope>NUCLEOTIDE SEQUENCE [LARGE SCALE GENOMIC DNA]</scope>
    <source>
        <strain evidence="3 4">BER2</strain>
    </source>
</reference>
<name>A0A150WUC0_BDEBC</name>
<organism evidence="3 4">
    <name type="scientific">Bdellovibrio bacteriovorus</name>
    <dbReference type="NCBI Taxonomy" id="959"/>
    <lineage>
        <taxon>Bacteria</taxon>
        <taxon>Pseudomonadati</taxon>
        <taxon>Bdellovibrionota</taxon>
        <taxon>Bdellovibrionia</taxon>
        <taxon>Bdellovibrionales</taxon>
        <taxon>Pseudobdellovibrionaceae</taxon>
        <taxon>Bdellovibrio</taxon>
    </lineage>
</organism>
<dbReference type="Pfam" id="PF08327">
    <property type="entry name" value="AHSA1"/>
    <property type="match status" value="1"/>
</dbReference>
<dbReference type="RefSeq" id="WP_063242914.1">
    <property type="nucleotide sequence ID" value="NZ_LUKF01000003.1"/>
</dbReference>
<accession>A0A150WUC0</accession>
<comment type="similarity">
    <text evidence="1">Belongs to the AHA1 family.</text>
</comment>
<gene>
    <name evidence="3" type="ORF">AZI85_14985</name>
</gene>
<dbReference type="EMBL" id="LUKF01000003">
    <property type="protein sequence ID" value="KYG69996.1"/>
    <property type="molecule type" value="Genomic_DNA"/>
</dbReference>
<evidence type="ECO:0000256" key="1">
    <source>
        <dbReference type="ARBA" id="ARBA00006817"/>
    </source>
</evidence>
<dbReference type="InterPro" id="IPR023393">
    <property type="entry name" value="START-like_dom_sf"/>
</dbReference>
<evidence type="ECO:0000259" key="2">
    <source>
        <dbReference type="Pfam" id="PF08327"/>
    </source>
</evidence>
<evidence type="ECO:0000313" key="4">
    <source>
        <dbReference type="Proteomes" id="UP000075391"/>
    </source>
</evidence>
<dbReference type="AlphaFoldDB" id="A0A150WUC0"/>
<evidence type="ECO:0000313" key="3">
    <source>
        <dbReference type="EMBL" id="KYG69996.1"/>
    </source>
</evidence>
<dbReference type="CDD" id="cd07814">
    <property type="entry name" value="SRPBCC_CalC_Aha1-like"/>
    <property type="match status" value="1"/>
</dbReference>
<dbReference type="InterPro" id="IPR013538">
    <property type="entry name" value="ASHA1/2-like_C"/>
</dbReference>